<dbReference type="Proteomes" id="UP000248057">
    <property type="component" value="Unassembled WGS sequence"/>
</dbReference>
<gene>
    <name evidence="1" type="ORF">DFR60_12652</name>
</gene>
<dbReference type="InterPro" id="IPR011256">
    <property type="entry name" value="Reg_factor_effector_dom_sf"/>
</dbReference>
<dbReference type="EMBL" id="QJKD01000026">
    <property type="protein sequence ID" value="PXX44565.1"/>
    <property type="molecule type" value="Genomic_DNA"/>
</dbReference>
<dbReference type="AlphaFoldDB" id="A0A2V3Y8R1"/>
<sequence length="157" mass="18178">MSNLEVNIEYIEQQTIYGLWQKSNDRTISKDINALSKQYHDVVSMPEGKVLPYFVLSRNYNEQSHDFELFIGSVIDKSGLESYVLSASEYAKITVKPKLGFLWGASIGEAKQYFYTKWLPTSSFEALNLEYEYHTEKSTKKQPTIDIIFAIRRKAIN</sequence>
<reference evidence="1 2" key="1">
    <citation type="submission" date="2018-05" db="EMBL/GenBank/DDBJ databases">
        <title>Genomic Encyclopedia of Type Strains, Phase IV (KMG-IV): sequencing the most valuable type-strain genomes for metagenomic binning, comparative biology and taxonomic classification.</title>
        <authorList>
            <person name="Goeker M."/>
        </authorList>
    </citation>
    <scope>NUCLEOTIDE SEQUENCE [LARGE SCALE GENOMIC DNA]</scope>
    <source>
        <strain evidence="1 2">DSM 24995</strain>
    </source>
</reference>
<proteinExistence type="predicted"/>
<dbReference type="RefSeq" id="WP_110326381.1">
    <property type="nucleotide sequence ID" value="NZ_QJKD01000026.1"/>
</dbReference>
<evidence type="ECO:0000313" key="1">
    <source>
        <dbReference type="EMBL" id="PXX44565.1"/>
    </source>
</evidence>
<evidence type="ECO:0008006" key="3">
    <source>
        <dbReference type="Google" id="ProtNLM"/>
    </source>
</evidence>
<dbReference type="GeneID" id="86064841"/>
<evidence type="ECO:0000313" key="2">
    <source>
        <dbReference type="Proteomes" id="UP000248057"/>
    </source>
</evidence>
<accession>A0A2V3Y8R1</accession>
<name>A0A2V3Y8R1_9FIRM</name>
<protein>
    <recommendedName>
        <fullName evidence="3">AraC family transcriptional regulator</fullName>
    </recommendedName>
</protein>
<dbReference type="SUPFAM" id="SSF55136">
    <property type="entry name" value="Probable bacterial effector-binding domain"/>
    <property type="match status" value="1"/>
</dbReference>
<comment type="caution">
    <text evidence="1">The sequence shown here is derived from an EMBL/GenBank/DDBJ whole genome shotgun (WGS) entry which is preliminary data.</text>
</comment>
<keyword evidence="2" id="KW-1185">Reference proteome</keyword>
<dbReference type="Gene3D" id="3.20.80.10">
    <property type="entry name" value="Regulatory factor, effector binding domain"/>
    <property type="match status" value="1"/>
</dbReference>
<organism evidence="1 2">
    <name type="scientific">Hungatella effluvii</name>
    <dbReference type="NCBI Taxonomy" id="1096246"/>
    <lineage>
        <taxon>Bacteria</taxon>
        <taxon>Bacillati</taxon>
        <taxon>Bacillota</taxon>
        <taxon>Clostridia</taxon>
        <taxon>Lachnospirales</taxon>
        <taxon>Lachnospiraceae</taxon>
        <taxon>Hungatella</taxon>
    </lineage>
</organism>